<evidence type="ECO:0000313" key="1">
    <source>
        <dbReference type="EMBL" id="MDR6784485.1"/>
    </source>
</evidence>
<sequence length="417" mass="46039">MMKVKHILILATLLCSVTDSFAQNKSGVKANGIGSSQQKNTFVLAGKIKGMQSGRLRLSYESGGKYLLDSTLVKNGTFMFKGKISGPVMASIESSKAGMMMDDPNRGGFFIEPGNLSIEITAGDFKNLRLKGSKTQDEMAALELKKKKYTDQMRVLSVAYDKANMAYINARKAKKTEAELEVLKEAANAAKDKMDPLYEEIGRIDMEFIKTHPDSYYTAYALRWKVSSLPLAESKALYAELSDRVKQSSYGKEIAKEIKSLEGGSPGSVASVFSSTDINGQPLGLADFKGKKYVLLDFWASWCVPCRKGNPHLLSLYSKYKDKGLEIIGVSDDDGNHEAWKKAVEKDNIGVWKHVLRGLKRVGNTYDKSEDISEPYAIHTLPTKILIDKNGMIIGRYGGGGENDEAMDKKLAEIFNN</sequence>
<dbReference type="Proteomes" id="UP001246858">
    <property type="component" value="Unassembled WGS sequence"/>
</dbReference>
<evidence type="ECO:0000313" key="2">
    <source>
        <dbReference type="Proteomes" id="UP001246858"/>
    </source>
</evidence>
<dbReference type="EMBL" id="JAVDTF010000002">
    <property type="protein sequence ID" value="MDR6784485.1"/>
    <property type="molecule type" value="Genomic_DNA"/>
</dbReference>
<keyword evidence="2" id="KW-1185">Reference proteome</keyword>
<name>A0ACC6KZ97_9SPHI</name>
<organism evidence="1 2">
    <name type="scientific">Pedobacter africanus</name>
    <dbReference type="NCBI Taxonomy" id="151894"/>
    <lineage>
        <taxon>Bacteria</taxon>
        <taxon>Pseudomonadati</taxon>
        <taxon>Bacteroidota</taxon>
        <taxon>Sphingobacteriia</taxon>
        <taxon>Sphingobacteriales</taxon>
        <taxon>Sphingobacteriaceae</taxon>
        <taxon>Pedobacter</taxon>
    </lineage>
</organism>
<gene>
    <name evidence="1" type="ORF">J2X78_003050</name>
</gene>
<accession>A0ACC6KZ97</accession>
<keyword evidence="1" id="KW-0413">Isomerase</keyword>
<reference evidence="1" key="1">
    <citation type="submission" date="2023-07" db="EMBL/GenBank/DDBJ databases">
        <title>Sorghum-associated microbial communities from plants grown in Nebraska, USA.</title>
        <authorList>
            <person name="Schachtman D."/>
        </authorList>
    </citation>
    <scope>NUCLEOTIDE SEQUENCE</scope>
    <source>
        <strain evidence="1">2697</strain>
    </source>
</reference>
<proteinExistence type="predicted"/>
<comment type="caution">
    <text evidence="1">The sequence shown here is derived from an EMBL/GenBank/DDBJ whole genome shotgun (WGS) entry which is preliminary data.</text>
</comment>
<protein>
    <submittedName>
        <fullName evidence="1">Thiol-disulfide isomerase/thioredoxin</fullName>
    </submittedName>
</protein>